<organism evidence="14 15">
    <name type="scientific">Decorospora gaudefroyi</name>
    <dbReference type="NCBI Taxonomy" id="184978"/>
    <lineage>
        <taxon>Eukaryota</taxon>
        <taxon>Fungi</taxon>
        <taxon>Dikarya</taxon>
        <taxon>Ascomycota</taxon>
        <taxon>Pezizomycotina</taxon>
        <taxon>Dothideomycetes</taxon>
        <taxon>Pleosporomycetidae</taxon>
        <taxon>Pleosporales</taxon>
        <taxon>Pleosporineae</taxon>
        <taxon>Pleosporaceae</taxon>
        <taxon>Decorospora</taxon>
    </lineage>
</organism>
<dbReference type="Pfam" id="PF04387">
    <property type="entry name" value="PTPLA"/>
    <property type="match status" value="1"/>
</dbReference>
<keyword evidence="8 13" id="KW-1133">Transmembrane helix</keyword>
<evidence type="ECO:0000256" key="6">
    <source>
        <dbReference type="ARBA" id="ARBA00022692"/>
    </source>
</evidence>
<dbReference type="OrthoDB" id="46988at2759"/>
<evidence type="ECO:0000256" key="2">
    <source>
        <dbReference type="ARBA" id="ARBA00005194"/>
    </source>
</evidence>
<dbReference type="EC" id="4.2.1.134" evidence="4 13"/>
<evidence type="ECO:0000256" key="11">
    <source>
        <dbReference type="ARBA" id="ARBA00023160"/>
    </source>
</evidence>
<evidence type="ECO:0000256" key="1">
    <source>
        <dbReference type="ARBA" id="ARBA00004141"/>
    </source>
</evidence>
<keyword evidence="15" id="KW-1185">Reference proteome</keyword>
<keyword evidence="13" id="KW-0256">Endoplasmic reticulum</keyword>
<feature type="transmembrane region" description="Helical" evidence="13">
    <location>
        <begin position="180"/>
        <end position="201"/>
    </location>
</feature>
<gene>
    <name evidence="14" type="ORF">BDW02DRAFT_572555</name>
</gene>
<evidence type="ECO:0000256" key="5">
    <source>
        <dbReference type="ARBA" id="ARBA00022516"/>
    </source>
</evidence>
<keyword evidence="9 13" id="KW-0443">Lipid metabolism</keyword>
<reference evidence="14" key="1">
    <citation type="submission" date="2020-01" db="EMBL/GenBank/DDBJ databases">
        <authorList>
            <consortium name="DOE Joint Genome Institute"/>
            <person name="Haridas S."/>
            <person name="Albert R."/>
            <person name="Binder M."/>
            <person name="Bloem J."/>
            <person name="Labutti K."/>
            <person name="Salamov A."/>
            <person name="Andreopoulos B."/>
            <person name="Baker S.E."/>
            <person name="Barry K."/>
            <person name="Bills G."/>
            <person name="Bluhm B.H."/>
            <person name="Cannon C."/>
            <person name="Castanera R."/>
            <person name="Culley D.E."/>
            <person name="Daum C."/>
            <person name="Ezra D."/>
            <person name="Gonzalez J.B."/>
            <person name="Henrissat B."/>
            <person name="Kuo A."/>
            <person name="Liang C."/>
            <person name="Lipzen A."/>
            <person name="Lutzoni F."/>
            <person name="Magnuson J."/>
            <person name="Mondo S."/>
            <person name="Nolan M."/>
            <person name="Ohm R."/>
            <person name="Pangilinan J."/>
            <person name="Park H.-J."/>
            <person name="Ramirez L."/>
            <person name="Alfaro M."/>
            <person name="Sun H."/>
            <person name="Tritt A."/>
            <person name="Yoshinaga Y."/>
            <person name="Zwiers L.-H."/>
            <person name="Turgeon B.G."/>
            <person name="Goodwin S.B."/>
            <person name="Spatafora J.W."/>
            <person name="Crous P.W."/>
            <person name="Grigoriev I.V."/>
        </authorList>
    </citation>
    <scope>NUCLEOTIDE SEQUENCE</scope>
    <source>
        <strain evidence="14">P77</strain>
    </source>
</reference>
<protein>
    <recommendedName>
        <fullName evidence="4 13">Very-long-chain (3R)-3-hydroxyacyl-CoA dehydratase</fullName>
        <ecNumber evidence="4 13">4.2.1.134</ecNumber>
    </recommendedName>
</protein>
<dbReference type="Proteomes" id="UP000800040">
    <property type="component" value="Unassembled WGS sequence"/>
</dbReference>
<dbReference type="UniPathway" id="UPA00094"/>
<evidence type="ECO:0000256" key="3">
    <source>
        <dbReference type="ARBA" id="ARBA00007811"/>
    </source>
</evidence>
<dbReference type="GO" id="GO:0030148">
    <property type="term" value="P:sphingolipid biosynthetic process"/>
    <property type="evidence" value="ECO:0007669"/>
    <property type="project" value="TreeGrafter"/>
</dbReference>
<comment type="subcellular location">
    <subcellularLocation>
        <location evidence="13">Endoplasmic reticulum membrane</location>
        <topology evidence="13">Multi-pass membrane protein</topology>
    </subcellularLocation>
    <subcellularLocation>
        <location evidence="1">Membrane</location>
        <topology evidence="1">Multi-pass membrane protein</topology>
    </subcellularLocation>
</comment>
<comment type="pathway">
    <text evidence="2 13">Lipid metabolism; fatty acid biosynthesis.</text>
</comment>
<name>A0A6A5K8C2_9PLEO</name>
<comment type="similarity">
    <text evidence="3 13">Belongs to the very long-chain fatty acids dehydratase HACD family.</text>
</comment>
<dbReference type="GO" id="GO:0005789">
    <property type="term" value="C:endoplasmic reticulum membrane"/>
    <property type="evidence" value="ECO:0007669"/>
    <property type="project" value="UniProtKB-SubCell"/>
</dbReference>
<dbReference type="PANTHER" id="PTHR11035:SF24">
    <property type="entry name" value="VERY-LONG-CHAIN (3R)-3-HYDROXYACYL-COA DEHYDRATASE"/>
    <property type="match status" value="1"/>
</dbReference>
<feature type="transmembrane region" description="Helical" evidence="13">
    <location>
        <begin position="113"/>
        <end position="135"/>
    </location>
</feature>
<evidence type="ECO:0000256" key="4">
    <source>
        <dbReference type="ARBA" id="ARBA00013122"/>
    </source>
</evidence>
<comment type="catalytic activity">
    <reaction evidence="13">
        <text>a very-long-chain (3R)-3-hydroxyacyl-CoA = a very-long-chain (2E)-enoyl-CoA + H2O</text>
        <dbReference type="Rhea" id="RHEA:45812"/>
        <dbReference type="ChEBI" id="CHEBI:15377"/>
        <dbReference type="ChEBI" id="CHEBI:83728"/>
        <dbReference type="ChEBI" id="CHEBI:85440"/>
        <dbReference type="EC" id="4.2.1.134"/>
    </reaction>
</comment>
<evidence type="ECO:0000256" key="10">
    <source>
        <dbReference type="ARBA" id="ARBA00023136"/>
    </source>
</evidence>
<evidence type="ECO:0000256" key="13">
    <source>
        <dbReference type="RuleBase" id="RU363109"/>
    </source>
</evidence>
<feature type="transmembrane region" description="Helical" evidence="13">
    <location>
        <begin position="147"/>
        <end position="168"/>
    </location>
</feature>
<dbReference type="AlphaFoldDB" id="A0A6A5K8C2"/>
<dbReference type="GO" id="GO:0042761">
    <property type="term" value="P:very long-chain fatty acid biosynthetic process"/>
    <property type="evidence" value="ECO:0007669"/>
    <property type="project" value="TreeGrafter"/>
</dbReference>
<keyword evidence="11 13" id="KW-0275">Fatty acid biosynthesis</keyword>
<keyword evidence="7 13" id="KW-0276">Fatty acid metabolism</keyword>
<keyword evidence="12 13" id="KW-0456">Lyase</keyword>
<comment type="function">
    <text evidence="13">Catalyzes the third of the four reactions of the long-chain fatty acids elongation cycle. This endoplasmic reticulum-bound enzymatic process, allows the addition of two carbons to the chain of long- and very long-chain fatty acids/VLCFAs per cycle. This enzyme catalyzes the dehydration of the 3-hydroxyacyl-CoA intermediate into trans-2,3-enoyl-CoA, within each cycle of fatty acid elongation. Thereby, it participates to the production of VLCFAs of different chain lengths that are involved in multiple biological processes as precursors of membrane lipids and lipid mediators.</text>
</comment>
<feature type="transmembrane region" description="Helical" evidence="13">
    <location>
        <begin position="21"/>
        <end position="43"/>
    </location>
</feature>
<evidence type="ECO:0000256" key="8">
    <source>
        <dbReference type="ARBA" id="ARBA00022989"/>
    </source>
</evidence>
<evidence type="ECO:0000256" key="7">
    <source>
        <dbReference type="ARBA" id="ARBA00022832"/>
    </source>
</evidence>
<dbReference type="InterPro" id="IPR007482">
    <property type="entry name" value="Tyr_Pase-like_PTPLA"/>
</dbReference>
<evidence type="ECO:0000256" key="12">
    <source>
        <dbReference type="ARBA" id="ARBA00023239"/>
    </source>
</evidence>
<accession>A0A6A5K8C2</accession>
<proteinExistence type="inferred from homology"/>
<dbReference type="EMBL" id="ML975380">
    <property type="protein sequence ID" value="KAF1830882.1"/>
    <property type="molecule type" value="Genomic_DNA"/>
</dbReference>
<sequence length="219" mass="25594">MADLQDKRTPPWHHPRSLYLTLYNALLLTLWTKILTLTLTNIYQTTNPSTRSIFSATAAPTRWTQTLSLLEILHAANGLINSPVSSTAIQTLTRTIQVWMVWYFFPDTTSTSVTYVALVLAWSVADCIRYSYLLLNMYGVAPAWLTWLRYTMFFVLYPVGIGSEWWLLYCVVEPGRRVRGWIPLVFYVCLMLYFPGAYRMYTYMMKQRKKRIGKKTRVK</sequence>
<keyword evidence="6 13" id="KW-0812">Transmembrane</keyword>
<evidence type="ECO:0000313" key="15">
    <source>
        <dbReference type="Proteomes" id="UP000800040"/>
    </source>
</evidence>
<dbReference type="GO" id="GO:0030497">
    <property type="term" value="P:fatty acid elongation"/>
    <property type="evidence" value="ECO:0007669"/>
    <property type="project" value="TreeGrafter"/>
</dbReference>
<evidence type="ECO:0000313" key="14">
    <source>
        <dbReference type="EMBL" id="KAF1830882.1"/>
    </source>
</evidence>
<keyword evidence="5 13" id="KW-0444">Lipid biosynthesis</keyword>
<keyword evidence="10 13" id="KW-0472">Membrane</keyword>
<evidence type="ECO:0000256" key="9">
    <source>
        <dbReference type="ARBA" id="ARBA00023098"/>
    </source>
</evidence>
<comment type="caution">
    <text evidence="13">Lacks conserved residue(s) required for the propagation of feature annotation.</text>
</comment>
<dbReference type="PANTHER" id="PTHR11035">
    <property type="entry name" value="VERY-LONG-CHAIN (3R)-3-HYDROXYACYL-COA DEHYDRATASE"/>
    <property type="match status" value="1"/>
</dbReference>
<dbReference type="GO" id="GO:0102158">
    <property type="term" value="F:very-long-chain (3R)-3-hydroxyacyl-CoA dehydratase activity"/>
    <property type="evidence" value="ECO:0007669"/>
    <property type="project" value="UniProtKB-EC"/>
</dbReference>